<evidence type="ECO:0000313" key="3">
    <source>
        <dbReference type="Proteomes" id="UP000265962"/>
    </source>
</evidence>
<dbReference type="Pfam" id="PF12802">
    <property type="entry name" value="MarR_2"/>
    <property type="match status" value="1"/>
</dbReference>
<evidence type="ECO:0000313" key="2">
    <source>
        <dbReference type="EMBL" id="SPF68908.1"/>
    </source>
</evidence>
<feature type="domain" description="HTH marR-type" evidence="1">
    <location>
        <begin position="25"/>
        <end position="124"/>
    </location>
</feature>
<proteinExistence type="predicted"/>
<evidence type="ECO:0000259" key="1">
    <source>
        <dbReference type="SMART" id="SM00347"/>
    </source>
</evidence>
<dbReference type="RefSeq" id="WP_182858663.1">
    <property type="nucleotide sequence ID" value="NZ_OMOH01000007.1"/>
</dbReference>
<organism evidence="2 3">
    <name type="scientific">Propionibacterium ruminifibrarum</name>
    <dbReference type="NCBI Taxonomy" id="1962131"/>
    <lineage>
        <taxon>Bacteria</taxon>
        <taxon>Bacillati</taxon>
        <taxon>Actinomycetota</taxon>
        <taxon>Actinomycetes</taxon>
        <taxon>Propionibacteriales</taxon>
        <taxon>Propionibacteriaceae</taxon>
        <taxon>Propionibacterium</taxon>
    </lineage>
</organism>
<sequence>MTTDLMTLQRAINAASKRIDEAYHRAARAAGLSDSSFDILYALHVAGEGCSQRRLCELCFTGKQTVNSAIKRLQDEGTIRVEPGAGRMTHVFLTARGRRIVGERIVPVIDAELAALAAIPSGQRAALVSALTTYSTALSDELDAIWSD</sequence>
<protein>
    <submittedName>
        <fullName evidence="2">MarR family</fullName>
    </submittedName>
</protein>
<name>A0A375I684_9ACTN</name>
<dbReference type="InterPro" id="IPR000835">
    <property type="entry name" value="HTH_MarR-typ"/>
</dbReference>
<dbReference type="InterPro" id="IPR036390">
    <property type="entry name" value="WH_DNA-bd_sf"/>
</dbReference>
<dbReference type="AlphaFoldDB" id="A0A375I684"/>
<dbReference type="InterPro" id="IPR036388">
    <property type="entry name" value="WH-like_DNA-bd_sf"/>
</dbReference>
<dbReference type="Gene3D" id="1.10.10.10">
    <property type="entry name" value="Winged helix-like DNA-binding domain superfamily/Winged helix DNA-binding domain"/>
    <property type="match status" value="1"/>
</dbReference>
<keyword evidence="3" id="KW-1185">Reference proteome</keyword>
<dbReference type="EMBL" id="OMOH01000007">
    <property type="protein sequence ID" value="SPF68908.1"/>
    <property type="molecule type" value="Genomic_DNA"/>
</dbReference>
<dbReference type="GO" id="GO:0003700">
    <property type="term" value="F:DNA-binding transcription factor activity"/>
    <property type="evidence" value="ECO:0007669"/>
    <property type="project" value="InterPro"/>
</dbReference>
<reference evidence="3" key="1">
    <citation type="submission" date="2018-02" db="EMBL/GenBank/DDBJ databases">
        <authorList>
            <person name="Hornung B."/>
        </authorList>
    </citation>
    <scope>NUCLEOTIDE SEQUENCE [LARGE SCALE GENOMIC DNA]</scope>
</reference>
<dbReference type="Proteomes" id="UP000265962">
    <property type="component" value="Unassembled WGS sequence"/>
</dbReference>
<gene>
    <name evidence="2" type="ORF">PROPJV5_1883</name>
</gene>
<accession>A0A375I684</accession>
<dbReference type="SUPFAM" id="SSF46785">
    <property type="entry name" value="Winged helix' DNA-binding domain"/>
    <property type="match status" value="1"/>
</dbReference>
<dbReference type="SMART" id="SM00347">
    <property type="entry name" value="HTH_MARR"/>
    <property type="match status" value="1"/>
</dbReference>